<dbReference type="Pfam" id="PF00589">
    <property type="entry name" value="Phage_integrase"/>
    <property type="match status" value="1"/>
</dbReference>
<evidence type="ECO:0000313" key="9">
    <source>
        <dbReference type="Proteomes" id="UP001206821"/>
    </source>
</evidence>
<sequence length="308" mass="36506">MRRKRELSKEELRIIHTRVSDEEAIDEFFKHCYLKNLRQATIDYYRNEFMATKRILNKELVDLETSDIEHLIIISKERIKITTINTRLRALRAFYNFIYRKRLISTNPMEDIKLLKDRHKMIDALENSEIEKLLKVMRDEKTFVGFRDEVIFLVFLDTGIRLSELVGIEIGDIRGDELLVRKTKNNFERTVYLSEFTQQQLKRYLVIRGQLDTDALFINRDNGPLKSHSIQGRFTRYGQLAGIEKRVSPHTFRHTMAKRMVMEGIDAFSLMHLLGHTDITVTKRYVNLWGKDLKRKHGKYGALKGLRL</sequence>
<dbReference type="EMBL" id="JANIEK010000051">
    <property type="protein sequence ID" value="MCT4796147.1"/>
    <property type="molecule type" value="Genomic_DNA"/>
</dbReference>
<proteinExistence type="inferred from homology"/>
<dbReference type="Pfam" id="PF02899">
    <property type="entry name" value="Phage_int_SAM_1"/>
    <property type="match status" value="1"/>
</dbReference>
<evidence type="ECO:0000259" key="6">
    <source>
        <dbReference type="PROSITE" id="PS51898"/>
    </source>
</evidence>
<dbReference type="SUPFAM" id="SSF56349">
    <property type="entry name" value="DNA breaking-rejoining enzymes"/>
    <property type="match status" value="1"/>
</dbReference>
<keyword evidence="9" id="KW-1185">Reference proteome</keyword>
<dbReference type="PROSITE" id="PS51900">
    <property type="entry name" value="CB"/>
    <property type="match status" value="1"/>
</dbReference>
<dbReference type="InterPro" id="IPR011010">
    <property type="entry name" value="DNA_brk_join_enz"/>
</dbReference>
<dbReference type="InterPro" id="IPR044068">
    <property type="entry name" value="CB"/>
</dbReference>
<dbReference type="InterPro" id="IPR010998">
    <property type="entry name" value="Integrase_recombinase_N"/>
</dbReference>
<protein>
    <submittedName>
        <fullName evidence="8">Tyrosine-type recombinase/integrase</fullName>
    </submittedName>
</protein>
<evidence type="ECO:0000256" key="3">
    <source>
        <dbReference type="ARBA" id="ARBA00023125"/>
    </source>
</evidence>
<dbReference type="InterPro" id="IPR002104">
    <property type="entry name" value="Integrase_catalytic"/>
</dbReference>
<dbReference type="InterPro" id="IPR050090">
    <property type="entry name" value="Tyrosine_recombinase_XerCD"/>
</dbReference>
<keyword evidence="2" id="KW-0229">DNA integration</keyword>
<dbReference type="RefSeq" id="WP_034816538.1">
    <property type="nucleotide sequence ID" value="NZ_JANIEK010000051.1"/>
</dbReference>
<feature type="domain" description="Core-binding (CB)" evidence="7">
    <location>
        <begin position="19"/>
        <end position="99"/>
    </location>
</feature>
<gene>
    <name evidence="8" type="ORF">NQG31_11365</name>
</gene>
<dbReference type="PROSITE" id="PS51898">
    <property type="entry name" value="TYR_RECOMBINASE"/>
    <property type="match status" value="1"/>
</dbReference>
<dbReference type="InterPro" id="IPR004107">
    <property type="entry name" value="Integrase_SAM-like_N"/>
</dbReference>
<evidence type="ECO:0000256" key="5">
    <source>
        <dbReference type="PROSITE-ProRule" id="PRU01248"/>
    </source>
</evidence>
<dbReference type="Gene3D" id="1.10.443.10">
    <property type="entry name" value="Intergrase catalytic core"/>
    <property type="match status" value="1"/>
</dbReference>
<keyword evidence="3 5" id="KW-0238">DNA-binding</keyword>
<evidence type="ECO:0000313" key="8">
    <source>
        <dbReference type="EMBL" id="MCT4796147.1"/>
    </source>
</evidence>
<evidence type="ECO:0000256" key="4">
    <source>
        <dbReference type="ARBA" id="ARBA00023172"/>
    </source>
</evidence>
<dbReference type="InterPro" id="IPR013762">
    <property type="entry name" value="Integrase-like_cat_sf"/>
</dbReference>
<feature type="domain" description="Tyr recombinase" evidence="6">
    <location>
        <begin position="120"/>
        <end position="298"/>
    </location>
</feature>
<keyword evidence="4" id="KW-0233">DNA recombination</keyword>
<dbReference type="Gene3D" id="1.10.150.130">
    <property type="match status" value="1"/>
</dbReference>
<name>A0ABT2KYY9_9BACL</name>
<comment type="caution">
    <text evidence="8">The sequence shown here is derived from an EMBL/GenBank/DDBJ whole genome shotgun (WGS) entry which is preliminary data.</text>
</comment>
<evidence type="ECO:0000259" key="7">
    <source>
        <dbReference type="PROSITE" id="PS51900"/>
    </source>
</evidence>
<accession>A0ABT2KYY9</accession>
<reference evidence="8 9" key="1">
    <citation type="submission" date="2022-07" db="EMBL/GenBank/DDBJ databases">
        <title>Genomic and pangenome structural analysis of the polyextremophile Exiguobacterium.</title>
        <authorList>
            <person name="Shen L."/>
        </authorList>
    </citation>
    <scope>NUCLEOTIDE SEQUENCE [LARGE SCALE GENOMIC DNA]</scope>
    <source>
        <strain evidence="8 9">12_1</strain>
    </source>
</reference>
<evidence type="ECO:0000256" key="1">
    <source>
        <dbReference type="ARBA" id="ARBA00008857"/>
    </source>
</evidence>
<dbReference type="PANTHER" id="PTHR30349">
    <property type="entry name" value="PHAGE INTEGRASE-RELATED"/>
    <property type="match status" value="1"/>
</dbReference>
<organism evidence="8 9">
    <name type="scientific">Exiguobacterium alkaliphilum</name>
    <dbReference type="NCBI Taxonomy" id="1428684"/>
    <lineage>
        <taxon>Bacteria</taxon>
        <taxon>Bacillati</taxon>
        <taxon>Bacillota</taxon>
        <taxon>Bacilli</taxon>
        <taxon>Bacillales</taxon>
        <taxon>Bacillales Family XII. Incertae Sedis</taxon>
        <taxon>Exiguobacterium</taxon>
    </lineage>
</organism>
<dbReference type="PANTHER" id="PTHR30349:SF41">
    <property type="entry name" value="INTEGRASE_RECOMBINASE PROTEIN MJ0367-RELATED"/>
    <property type="match status" value="1"/>
</dbReference>
<dbReference type="Proteomes" id="UP001206821">
    <property type="component" value="Unassembled WGS sequence"/>
</dbReference>
<comment type="similarity">
    <text evidence="1">Belongs to the 'phage' integrase family.</text>
</comment>
<evidence type="ECO:0000256" key="2">
    <source>
        <dbReference type="ARBA" id="ARBA00022908"/>
    </source>
</evidence>